<dbReference type="GO" id="GO:0016853">
    <property type="term" value="F:isomerase activity"/>
    <property type="evidence" value="ECO:0007669"/>
    <property type="project" value="UniProtKB-KW"/>
</dbReference>
<keyword evidence="2" id="KW-0413">Isomerase</keyword>
<dbReference type="PROSITE" id="PS51318">
    <property type="entry name" value="TAT"/>
    <property type="match status" value="1"/>
</dbReference>
<dbReference type="Proteomes" id="UP000317318">
    <property type="component" value="Chromosome"/>
</dbReference>
<protein>
    <submittedName>
        <fullName evidence="2">Inosose isomerase</fullName>
        <ecNumber evidence="2">5.3.99.-</ecNumber>
    </submittedName>
</protein>
<dbReference type="Gene3D" id="3.20.20.150">
    <property type="entry name" value="Divalent-metal-dependent TIM barrel enzymes"/>
    <property type="match status" value="1"/>
</dbReference>
<evidence type="ECO:0000259" key="1">
    <source>
        <dbReference type="Pfam" id="PF01261"/>
    </source>
</evidence>
<dbReference type="InterPro" id="IPR036237">
    <property type="entry name" value="Xyl_isomerase-like_sf"/>
</dbReference>
<organism evidence="2 3">
    <name type="scientific">Stratiformator vulcanicus</name>
    <dbReference type="NCBI Taxonomy" id="2527980"/>
    <lineage>
        <taxon>Bacteria</taxon>
        <taxon>Pseudomonadati</taxon>
        <taxon>Planctomycetota</taxon>
        <taxon>Planctomycetia</taxon>
        <taxon>Planctomycetales</taxon>
        <taxon>Planctomycetaceae</taxon>
        <taxon>Stratiformator</taxon>
    </lineage>
</organism>
<evidence type="ECO:0000313" key="3">
    <source>
        <dbReference type="Proteomes" id="UP000317318"/>
    </source>
</evidence>
<dbReference type="Pfam" id="PF01261">
    <property type="entry name" value="AP_endonuc_2"/>
    <property type="match status" value="1"/>
</dbReference>
<dbReference type="RefSeq" id="WP_145364464.1">
    <property type="nucleotide sequence ID" value="NZ_CP036268.1"/>
</dbReference>
<dbReference type="EC" id="5.3.99.-" evidence="2"/>
<dbReference type="PANTHER" id="PTHR12110:SF48">
    <property type="entry name" value="BLL3656 PROTEIN"/>
    <property type="match status" value="1"/>
</dbReference>
<name>A0A517R3A1_9PLAN</name>
<dbReference type="AlphaFoldDB" id="A0A517R3A1"/>
<dbReference type="NCBIfam" id="TIGR01409">
    <property type="entry name" value="TAT_signal_seq"/>
    <property type="match status" value="1"/>
</dbReference>
<dbReference type="EMBL" id="CP036268">
    <property type="protein sequence ID" value="QDT38343.1"/>
    <property type="molecule type" value="Genomic_DNA"/>
</dbReference>
<keyword evidence="3" id="KW-1185">Reference proteome</keyword>
<dbReference type="OrthoDB" id="9814946at2"/>
<reference evidence="2 3" key="1">
    <citation type="submission" date="2019-02" db="EMBL/GenBank/DDBJ databases">
        <title>Deep-cultivation of Planctomycetes and their phenomic and genomic characterization uncovers novel biology.</title>
        <authorList>
            <person name="Wiegand S."/>
            <person name="Jogler M."/>
            <person name="Boedeker C."/>
            <person name="Pinto D."/>
            <person name="Vollmers J."/>
            <person name="Rivas-Marin E."/>
            <person name="Kohn T."/>
            <person name="Peeters S.H."/>
            <person name="Heuer A."/>
            <person name="Rast P."/>
            <person name="Oberbeckmann S."/>
            <person name="Bunk B."/>
            <person name="Jeske O."/>
            <person name="Meyerdierks A."/>
            <person name="Storesund J.E."/>
            <person name="Kallscheuer N."/>
            <person name="Luecker S."/>
            <person name="Lage O.M."/>
            <person name="Pohl T."/>
            <person name="Merkel B.J."/>
            <person name="Hornburger P."/>
            <person name="Mueller R.-W."/>
            <person name="Bruemmer F."/>
            <person name="Labrenz M."/>
            <person name="Spormann A.M."/>
            <person name="Op den Camp H."/>
            <person name="Overmann J."/>
            <person name="Amann R."/>
            <person name="Jetten M.S.M."/>
            <person name="Mascher T."/>
            <person name="Medema M.H."/>
            <person name="Devos D.P."/>
            <person name="Kaster A.-K."/>
            <person name="Ovreas L."/>
            <person name="Rohde M."/>
            <person name="Galperin M.Y."/>
            <person name="Jogler C."/>
        </authorList>
    </citation>
    <scope>NUCLEOTIDE SEQUENCE [LARGE SCALE GENOMIC DNA]</scope>
    <source>
        <strain evidence="2 3">Pan189</strain>
    </source>
</reference>
<accession>A0A517R3A1</accession>
<sequence>MKTNRRDFLTTATAIGLGSGLSLNAADPPPRTNIRYCLNTSTIRGQKLGIEKEVQVAAAAGYNGIEPWIRDIEVYRDAGGSLTDLKQKIADAGLKVESAIGFANWIVDDPKARAAGLEQAKREMDLLKQIGGTRIAAPPAGAHRSPIQADLDGTAERFAALCQAGESIDITPQLEVWGFSQTLSKLSEVLYVAAACGHSNSLVLPDVYHLYKGGSPFEGLRFLSPETCRVFHLNDYPDIPRDKINDGDRVFPTDGIAPFNEVLKHSGILKIENPPTLSLEVFNKSYWRRDPLEVAREGLRKMKQTIASS</sequence>
<dbReference type="InterPro" id="IPR019546">
    <property type="entry name" value="TAT_signal_bac_arc"/>
</dbReference>
<dbReference type="InterPro" id="IPR006311">
    <property type="entry name" value="TAT_signal"/>
</dbReference>
<evidence type="ECO:0000313" key="2">
    <source>
        <dbReference type="EMBL" id="QDT38343.1"/>
    </source>
</evidence>
<proteinExistence type="predicted"/>
<dbReference type="SUPFAM" id="SSF51658">
    <property type="entry name" value="Xylose isomerase-like"/>
    <property type="match status" value="1"/>
</dbReference>
<feature type="domain" description="Xylose isomerase-like TIM barrel" evidence="1">
    <location>
        <begin position="54"/>
        <end position="304"/>
    </location>
</feature>
<dbReference type="KEGG" id="svp:Pan189_27340"/>
<gene>
    <name evidence="2" type="primary">iolI</name>
    <name evidence="2" type="ORF">Pan189_27340</name>
</gene>
<dbReference type="InterPro" id="IPR050312">
    <property type="entry name" value="IolE/XylAMocC-like"/>
</dbReference>
<dbReference type="PANTHER" id="PTHR12110">
    <property type="entry name" value="HYDROXYPYRUVATE ISOMERASE"/>
    <property type="match status" value="1"/>
</dbReference>
<dbReference type="InterPro" id="IPR013022">
    <property type="entry name" value="Xyl_isomerase-like_TIM-brl"/>
</dbReference>